<keyword evidence="2" id="KW-1185">Reference proteome</keyword>
<dbReference type="OrthoDB" id="2345133at2759"/>
<comment type="caution">
    <text evidence="1">The sequence shown here is derived from an EMBL/GenBank/DDBJ whole genome shotgun (WGS) entry which is preliminary data.</text>
</comment>
<proteinExistence type="predicted"/>
<gene>
    <name evidence="1" type="ORF">Glove_212g23</name>
</gene>
<organism evidence="1 2">
    <name type="scientific">Diversispora epigaea</name>
    <dbReference type="NCBI Taxonomy" id="1348612"/>
    <lineage>
        <taxon>Eukaryota</taxon>
        <taxon>Fungi</taxon>
        <taxon>Fungi incertae sedis</taxon>
        <taxon>Mucoromycota</taxon>
        <taxon>Glomeromycotina</taxon>
        <taxon>Glomeromycetes</taxon>
        <taxon>Diversisporales</taxon>
        <taxon>Diversisporaceae</taxon>
        <taxon>Diversispora</taxon>
    </lineage>
</organism>
<evidence type="ECO:0000313" key="2">
    <source>
        <dbReference type="Proteomes" id="UP000266861"/>
    </source>
</evidence>
<accession>A0A397IL63</accession>
<reference evidence="1 2" key="1">
    <citation type="submission" date="2018-08" db="EMBL/GenBank/DDBJ databases">
        <title>Genome and evolution of the arbuscular mycorrhizal fungus Diversispora epigaea (formerly Glomus versiforme) and its bacterial endosymbionts.</title>
        <authorList>
            <person name="Sun X."/>
            <person name="Fei Z."/>
            <person name="Harrison M."/>
        </authorList>
    </citation>
    <scope>NUCLEOTIDE SEQUENCE [LARGE SCALE GENOMIC DNA]</scope>
    <source>
        <strain evidence="1 2">IT104</strain>
    </source>
</reference>
<sequence length="96" mass="10932">MQWQSLAKAFNIPANKVDPMSNRMYINTLPGEILPDILAHISPDNHNLIQAVKVNYSLSTLNKVKNELDEVIKQHDISFYAFDIDIEHNNMIAIIA</sequence>
<dbReference type="EMBL" id="PQFF01000197">
    <property type="protein sequence ID" value="RHZ75562.1"/>
    <property type="molecule type" value="Genomic_DNA"/>
</dbReference>
<evidence type="ECO:0000313" key="1">
    <source>
        <dbReference type="EMBL" id="RHZ75562.1"/>
    </source>
</evidence>
<evidence type="ECO:0008006" key="3">
    <source>
        <dbReference type="Google" id="ProtNLM"/>
    </source>
</evidence>
<dbReference type="Proteomes" id="UP000266861">
    <property type="component" value="Unassembled WGS sequence"/>
</dbReference>
<dbReference type="AlphaFoldDB" id="A0A397IL63"/>
<name>A0A397IL63_9GLOM</name>
<protein>
    <recommendedName>
        <fullName evidence="3">F-box domain-containing protein</fullName>
    </recommendedName>
</protein>